<dbReference type="InterPro" id="IPR013783">
    <property type="entry name" value="Ig-like_fold"/>
</dbReference>
<evidence type="ECO:0000259" key="3">
    <source>
        <dbReference type="Pfam" id="PF14310"/>
    </source>
</evidence>
<dbReference type="PANTHER" id="PTHR42715">
    <property type="entry name" value="BETA-GLUCOSIDASE"/>
    <property type="match status" value="1"/>
</dbReference>
<evidence type="ECO:0000256" key="1">
    <source>
        <dbReference type="ARBA" id="ARBA00005336"/>
    </source>
</evidence>
<name>A0A060BY86_9HYPH</name>
<dbReference type="InterPro" id="IPR026891">
    <property type="entry name" value="Fn3-like"/>
</dbReference>
<dbReference type="GO" id="GO:0004553">
    <property type="term" value="F:hydrolase activity, hydrolyzing O-glycosyl compounds"/>
    <property type="evidence" value="ECO:0007669"/>
    <property type="project" value="InterPro"/>
</dbReference>
<dbReference type="PANTHER" id="PTHR42715:SF10">
    <property type="entry name" value="BETA-GLUCOSIDASE"/>
    <property type="match status" value="1"/>
</dbReference>
<keyword evidence="2" id="KW-0378">Hydrolase</keyword>
<reference evidence="4" key="1">
    <citation type="journal article" date="2013" name="Environ. Microbiol.">
        <title>Seasonally variable intestinal metagenomes of the red palm weevil (Rhynchophorus ferrugineus).</title>
        <authorList>
            <person name="Jia S."/>
            <person name="Zhang X."/>
            <person name="Zhang G."/>
            <person name="Yin A."/>
            <person name="Zhang S."/>
            <person name="Li F."/>
            <person name="Wang L."/>
            <person name="Zhao D."/>
            <person name="Yun Q."/>
            <person name="Tala"/>
            <person name="Wang J."/>
            <person name="Sun G."/>
            <person name="Baabdullah M."/>
            <person name="Yu X."/>
            <person name="Hu S."/>
            <person name="Al-Mssallem I.S."/>
            <person name="Yu J."/>
        </authorList>
    </citation>
    <scope>NUCLEOTIDE SEQUENCE</scope>
</reference>
<dbReference type="Gene3D" id="3.40.50.1700">
    <property type="entry name" value="Glycoside hydrolase family 3 C-terminal domain"/>
    <property type="match status" value="1"/>
</dbReference>
<dbReference type="InterPro" id="IPR036881">
    <property type="entry name" value="Glyco_hydro_3_C_sf"/>
</dbReference>
<protein>
    <submittedName>
        <fullName evidence="4">CAZy families GH3 protein</fullName>
    </submittedName>
</protein>
<dbReference type="GO" id="GO:0005975">
    <property type="term" value="P:carbohydrate metabolic process"/>
    <property type="evidence" value="ECO:0007669"/>
    <property type="project" value="InterPro"/>
</dbReference>
<accession>A0A060BY86</accession>
<proteinExistence type="inferred from homology"/>
<dbReference type="InterPro" id="IPR050288">
    <property type="entry name" value="Cellulose_deg_GH3"/>
</dbReference>
<organism evidence="4">
    <name type="scientific">uncultured Rhizobium sp</name>
    <dbReference type="NCBI Taxonomy" id="155567"/>
    <lineage>
        <taxon>Bacteria</taxon>
        <taxon>Pseudomonadati</taxon>
        <taxon>Pseudomonadota</taxon>
        <taxon>Alphaproteobacteria</taxon>
        <taxon>Hyphomicrobiales</taxon>
        <taxon>Rhizobiaceae</taxon>
        <taxon>Rhizobium/Agrobacterium group</taxon>
        <taxon>Rhizobium</taxon>
        <taxon>environmental samples</taxon>
    </lineage>
</organism>
<sequence length="86" mass="9765">MYVGYRHHDLAGTDLQFPFGHGLSYTTFDYGDLTVECRGGMVKVGMDLTNSGAREGAEVVQLYVRNPRRPLFRPDKELRAFAKVRL</sequence>
<comment type="similarity">
    <text evidence="1">Belongs to the glycosyl hydrolase 3 family.</text>
</comment>
<feature type="domain" description="Fibronectin type III-like" evidence="3">
    <location>
        <begin position="58"/>
        <end position="86"/>
    </location>
</feature>
<evidence type="ECO:0000313" key="4">
    <source>
        <dbReference type="EMBL" id="AIA85775.1"/>
    </source>
</evidence>
<dbReference type="SUPFAM" id="SSF52279">
    <property type="entry name" value="Beta-D-glucan exohydrolase, C-terminal domain"/>
    <property type="match status" value="1"/>
</dbReference>
<dbReference type="Gene3D" id="2.60.40.10">
    <property type="entry name" value="Immunoglobulins"/>
    <property type="match status" value="1"/>
</dbReference>
<dbReference type="AlphaFoldDB" id="A0A060BY86"/>
<dbReference type="Pfam" id="PF14310">
    <property type="entry name" value="Fn3-like"/>
    <property type="match status" value="1"/>
</dbReference>
<dbReference type="EMBL" id="KF118513">
    <property type="protein sequence ID" value="AIA85775.1"/>
    <property type="molecule type" value="Genomic_DNA"/>
</dbReference>
<evidence type="ECO:0000256" key="2">
    <source>
        <dbReference type="ARBA" id="ARBA00022801"/>
    </source>
</evidence>
<feature type="non-terminal residue" evidence="4">
    <location>
        <position position="86"/>
    </location>
</feature>